<protein>
    <submittedName>
        <fullName evidence="5">Uncharacterized protein</fullName>
    </submittedName>
</protein>
<reference evidence="5 6" key="1">
    <citation type="submission" date="2021-02" db="EMBL/GenBank/DDBJ databases">
        <title>Safari Cat Assemblies.</title>
        <authorList>
            <person name="Bredemeyer K.R."/>
            <person name="Murphy W.J."/>
        </authorList>
    </citation>
    <scope>NUCLEOTIDE SEQUENCE [LARGE SCALE GENOMIC DNA]</scope>
</reference>
<keyword evidence="1 2" id="KW-0175">Coiled coil</keyword>
<keyword evidence="4" id="KW-0812">Transmembrane</keyword>
<accession>A0ABI7W6M7</accession>
<dbReference type="InterPro" id="IPR051500">
    <property type="entry name" value="cTAGE_MIA/OTOR"/>
</dbReference>
<dbReference type="Proteomes" id="UP000823872">
    <property type="component" value="Chromosome A2"/>
</dbReference>
<evidence type="ECO:0000313" key="6">
    <source>
        <dbReference type="Proteomes" id="UP000823872"/>
    </source>
</evidence>
<feature type="region of interest" description="Disordered" evidence="3">
    <location>
        <begin position="329"/>
        <end position="462"/>
    </location>
</feature>
<organism evidence="5 6">
    <name type="scientific">Felis catus</name>
    <name type="common">Cat</name>
    <name type="synonym">Felis silvestris catus</name>
    <dbReference type="NCBI Taxonomy" id="9685"/>
    <lineage>
        <taxon>Eukaryota</taxon>
        <taxon>Metazoa</taxon>
        <taxon>Chordata</taxon>
        <taxon>Craniata</taxon>
        <taxon>Vertebrata</taxon>
        <taxon>Euteleostomi</taxon>
        <taxon>Mammalia</taxon>
        <taxon>Eutheria</taxon>
        <taxon>Laurasiatheria</taxon>
        <taxon>Carnivora</taxon>
        <taxon>Feliformia</taxon>
        <taxon>Felidae</taxon>
        <taxon>Felinae</taxon>
        <taxon>Felis</taxon>
    </lineage>
</organism>
<dbReference type="Ensembl" id="ENSFCTT00005009258.1">
    <property type="protein sequence ID" value="ENSFCTP00005005604.1"/>
    <property type="gene ID" value="ENSFCTG00005003486.1"/>
</dbReference>
<feature type="transmembrane region" description="Helical" evidence="4">
    <location>
        <begin position="64"/>
        <end position="85"/>
    </location>
</feature>
<feature type="compositionally biased region" description="Pro residues" evidence="3">
    <location>
        <begin position="439"/>
        <end position="458"/>
    </location>
</feature>
<evidence type="ECO:0000313" key="5">
    <source>
        <dbReference type="Ensembl" id="ENSFCTP00005005604.1"/>
    </source>
</evidence>
<evidence type="ECO:0000256" key="2">
    <source>
        <dbReference type="SAM" id="Coils"/>
    </source>
</evidence>
<keyword evidence="4" id="KW-1133">Transmembrane helix</keyword>
<feature type="compositionally biased region" description="Pro residues" evidence="3">
    <location>
        <begin position="372"/>
        <end position="390"/>
    </location>
</feature>
<reference evidence="5" key="2">
    <citation type="submission" date="2025-08" db="UniProtKB">
        <authorList>
            <consortium name="Ensembl"/>
        </authorList>
    </citation>
    <scope>IDENTIFICATION</scope>
    <source>
        <strain evidence="5">breed Abyssinian</strain>
    </source>
</reference>
<evidence type="ECO:0000256" key="3">
    <source>
        <dbReference type="SAM" id="MobiDB-lite"/>
    </source>
</evidence>
<dbReference type="PANTHER" id="PTHR23158:SF33">
    <property type="entry name" value="TRANSPORT AND GOLGI ORGANIZATION PROTEIN 1"/>
    <property type="match status" value="1"/>
</dbReference>
<proteinExistence type="predicted"/>
<feature type="coiled-coil region" evidence="2">
    <location>
        <begin position="198"/>
        <end position="246"/>
    </location>
</feature>
<keyword evidence="4" id="KW-0472">Membrane</keyword>
<dbReference type="GeneTree" id="ENSGT01140000286496"/>
<name>A0ABI7W6M7_FELCA</name>
<feature type="compositionally biased region" description="Basic and acidic residues" evidence="3">
    <location>
        <begin position="408"/>
        <end position="417"/>
    </location>
</feature>
<dbReference type="PANTHER" id="PTHR23158">
    <property type="entry name" value="MELANOMA INHIBITORY ACTIVITY-RELATED"/>
    <property type="match status" value="1"/>
</dbReference>
<evidence type="ECO:0000256" key="1">
    <source>
        <dbReference type="ARBA" id="ARBA00023054"/>
    </source>
</evidence>
<sequence>MASQYFPEKAQSSLLVCKALQKQALVTSPASSLKRSLYSLLTFLLQLVHILADHFPLGSRVFGTLWKLAVITATVAICACLIYLWRVVLATEPPVYPVNVQPKTAKSNTLEKENTELAEAISMWEQKSEDANGQLEELRPWRSNKRALEAWKKAAEDLHNDLRSIKAIREETAKRLKDTGDILHKYYEERKMATAKNLDMTNCELVAMNNQMATAEENLEIATRDIHKCKQQIEQTREQLQKAELTFTHQVAVYERNAAENLMKSQIGETKMAGQSREVARLKHRLDGMEGERLVEGYRRWRTMPGGPEMQNAPRREPSAEACVTPMSHNYKQSTNNAEKDKGSVDPWRPPPSTGRFCTTYPRGHRMISWAHPPPVPGSGPSRNPPPAPLGPFSDPHVASVSNNNTDSTKRTTKDKAIMNARGPGPSPGSPCRLSPMDHPSPPVMGDGPPPPPPPAPPRTKFGLRLRKFPRNLLRFCLCSCCVSSNTSSRRSPQSLRRMRSLRTLNYDQ</sequence>
<evidence type="ECO:0000256" key="4">
    <source>
        <dbReference type="SAM" id="Phobius"/>
    </source>
</evidence>
<gene>
    <name evidence="5" type="primary">LOC123384113</name>
    <name evidence="5" type="synonym">LOC105260248</name>
</gene>
<reference evidence="5" key="3">
    <citation type="submission" date="2025-09" db="UniProtKB">
        <authorList>
            <consortium name="Ensembl"/>
        </authorList>
    </citation>
    <scope>IDENTIFICATION</scope>
    <source>
        <strain evidence="5">breed Abyssinian</strain>
    </source>
</reference>
<keyword evidence="6" id="KW-1185">Reference proteome</keyword>
<feature type="region of interest" description="Disordered" evidence="3">
    <location>
        <begin position="302"/>
        <end position="321"/>
    </location>
</feature>